<dbReference type="InterPro" id="IPR050330">
    <property type="entry name" value="Bact_OuterMem_StrucFunc"/>
</dbReference>
<dbReference type="Proteomes" id="UP000027432">
    <property type="component" value="Unassembled WGS sequence"/>
</dbReference>
<accession>A0A074IZH4</accession>
<organism evidence="8 9">
    <name type="scientific">Thioclava pacifica DSM 10166</name>
    <dbReference type="NCBI Taxonomy" id="1353537"/>
    <lineage>
        <taxon>Bacteria</taxon>
        <taxon>Pseudomonadati</taxon>
        <taxon>Pseudomonadota</taxon>
        <taxon>Alphaproteobacteria</taxon>
        <taxon>Rhodobacterales</taxon>
        <taxon>Paracoccaceae</taxon>
        <taxon>Thioclava</taxon>
    </lineage>
</organism>
<dbReference type="SUPFAM" id="SSF103088">
    <property type="entry name" value="OmpA-like"/>
    <property type="match status" value="1"/>
</dbReference>
<evidence type="ECO:0000256" key="3">
    <source>
        <dbReference type="ARBA" id="ARBA00023237"/>
    </source>
</evidence>
<dbReference type="CDD" id="cd07185">
    <property type="entry name" value="OmpA_C-like"/>
    <property type="match status" value="1"/>
</dbReference>
<dbReference type="eggNOG" id="COG2885">
    <property type="taxonomic scope" value="Bacteria"/>
</dbReference>
<dbReference type="InterPro" id="IPR036737">
    <property type="entry name" value="OmpA-like_sf"/>
</dbReference>
<sequence>MRTRATLLTIAAFVLALVVSAVIAGGAATVIEKSTKQEVRVAMEAQGYGWMNIHTDGLQVVLAGTAPTEAERFRAVSEVDKYVDSSRVVDNTDTEVAKDITPPAFSLEMLRNENGISLIGLVPASIDRKAIVEKLSKVAGEEGVTDMLESADYPMPGNWDEAMQFGLRTLETLPRSKVSVTAGQVSVQAITDSVAEKGRVETSLARSRPSNLKLDFDISAPRPVITPFTLRFIVDKDGARFDACSADTEKARDRILAAARAAGAKGTLSCTIGMGTPSTDWATAAEMAIKAMGQLGAGSVTFSDADIALDAKPTVPQKTFDDVVGELESNLPPVFSLKATLEPVPNATAAEAEFIATRDGKGQVELKGRVVDARQREAVESFARAKLGHDNVHGATRVDKELPAGWPVRTLAGIEALAVLHDGTVTVTPKKITVSGTSGDAQASDTISRILTSQLGEGVQMDLKVSYDKRLDPTLALPTGKECVARLNGALAKQKVNFDPGSAQVSTDSLPALDALAGAMKNCTEFRMEVAGYTDNQGREEMNLQLSQERAQAVIRGLLDRGILIGNLVAKGYGEDQPIATNDTEEGREENRRIEFVLLDEAPVDEGETSAADAAAEGEPHWDGAVTDDGTPATEDAAPTEDAQTDGAAQPAADATETPGDAAATDAAATDTTDTGATEPATQDELPVETPGDATPRPKTRPQDLTKG</sequence>
<feature type="compositionally biased region" description="Low complexity" evidence="5">
    <location>
        <begin position="652"/>
        <end position="681"/>
    </location>
</feature>
<keyword evidence="2 4" id="KW-0472">Membrane</keyword>
<proteinExistence type="predicted"/>
<comment type="subcellular location">
    <subcellularLocation>
        <location evidence="1">Cell outer membrane</location>
    </subcellularLocation>
</comment>
<comment type="caution">
    <text evidence="8">The sequence shown here is derived from an EMBL/GenBank/DDBJ whole genome shotgun (WGS) entry which is preliminary data.</text>
</comment>
<keyword evidence="6" id="KW-0732">Signal</keyword>
<evidence type="ECO:0000313" key="8">
    <source>
        <dbReference type="EMBL" id="KEO50531.1"/>
    </source>
</evidence>
<dbReference type="InterPro" id="IPR006664">
    <property type="entry name" value="OMP_bac"/>
</dbReference>
<evidence type="ECO:0000313" key="9">
    <source>
        <dbReference type="Proteomes" id="UP000027432"/>
    </source>
</evidence>
<dbReference type="STRING" id="1353537.TP2_14785"/>
<dbReference type="EMBL" id="AUND01000042">
    <property type="protein sequence ID" value="KEO50531.1"/>
    <property type="molecule type" value="Genomic_DNA"/>
</dbReference>
<keyword evidence="9" id="KW-1185">Reference proteome</keyword>
<feature type="domain" description="OmpA-like" evidence="7">
    <location>
        <begin position="485"/>
        <end position="602"/>
    </location>
</feature>
<keyword evidence="3" id="KW-0998">Cell outer membrane</keyword>
<reference evidence="8 9" key="1">
    <citation type="submission" date="2013-07" db="EMBL/GenBank/DDBJ databases">
        <title>Thioclava pacifica DSM 10166 Genome Sequencing.</title>
        <authorList>
            <person name="Lai Q."/>
            <person name="Shao Z."/>
        </authorList>
    </citation>
    <scope>NUCLEOTIDE SEQUENCE [LARGE SCALE GENOMIC DNA]</scope>
    <source>
        <strain evidence="8 9">DSM 10166</strain>
    </source>
</reference>
<dbReference type="InterPro" id="IPR006665">
    <property type="entry name" value="OmpA-like"/>
</dbReference>
<dbReference type="OrthoDB" id="5525824at2"/>
<evidence type="ECO:0000259" key="7">
    <source>
        <dbReference type="PROSITE" id="PS51123"/>
    </source>
</evidence>
<evidence type="ECO:0000256" key="5">
    <source>
        <dbReference type="SAM" id="MobiDB-lite"/>
    </source>
</evidence>
<dbReference type="Gene3D" id="3.40.1520.20">
    <property type="match status" value="2"/>
</dbReference>
<evidence type="ECO:0000256" key="4">
    <source>
        <dbReference type="PROSITE-ProRule" id="PRU00473"/>
    </source>
</evidence>
<dbReference type="PRINTS" id="PR01021">
    <property type="entry name" value="OMPADOMAIN"/>
</dbReference>
<evidence type="ECO:0000256" key="2">
    <source>
        <dbReference type="ARBA" id="ARBA00023136"/>
    </source>
</evidence>
<evidence type="ECO:0000256" key="1">
    <source>
        <dbReference type="ARBA" id="ARBA00004442"/>
    </source>
</evidence>
<evidence type="ECO:0000256" key="6">
    <source>
        <dbReference type="SAM" id="SignalP"/>
    </source>
</evidence>
<dbReference type="PANTHER" id="PTHR30329">
    <property type="entry name" value="STATOR ELEMENT OF FLAGELLAR MOTOR COMPLEX"/>
    <property type="match status" value="1"/>
</dbReference>
<protein>
    <recommendedName>
        <fullName evidence="7">OmpA-like domain-containing protein</fullName>
    </recommendedName>
</protein>
<dbReference type="GO" id="GO:0009279">
    <property type="term" value="C:cell outer membrane"/>
    <property type="evidence" value="ECO:0007669"/>
    <property type="project" value="UniProtKB-SubCell"/>
</dbReference>
<dbReference type="Gene3D" id="3.30.1330.60">
    <property type="entry name" value="OmpA-like domain"/>
    <property type="match status" value="1"/>
</dbReference>
<dbReference type="Pfam" id="PF00691">
    <property type="entry name" value="OmpA"/>
    <property type="match status" value="1"/>
</dbReference>
<dbReference type="PROSITE" id="PS51123">
    <property type="entry name" value="OMPA_2"/>
    <property type="match status" value="1"/>
</dbReference>
<dbReference type="AlphaFoldDB" id="A0A074IZH4"/>
<feature type="signal peptide" evidence="6">
    <location>
        <begin position="1"/>
        <end position="24"/>
    </location>
</feature>
<gene>
    <name evidence="8" type="ORF">TP2_14785</name>
</gene>
<feature type="chain" id="PRO_5001695869" description="OmpA-like domain-containing protein" evidence="6">
    <location>
        <begin position="25"/>
        <end position="708"/>
    </location>
</feature>
<dbReference type="RefSeq" id="WP_051692833.1">
    <property type="nucleotide sequence ID" value="NZ_AUND01000042.1"/>
</dbReference>
<feature type="region of interest" description="Disordered" evidence="5">
    <location>
        <begin position="598"/>
        <end position="708"/>
    </location>
</feature>
<dbReference type="PANTHER" id="PTHR30329:SF21">
    <property type="entry name" value="LIPOPROTEIN YIAD-RELATED"/>
    <property type="match status" value="1"/>
</dbReference>
<name>A0A074IZH4_9RHOB</name>